<evidence type="ECO:0000313" key="2">
    <source>
        <dbReference type="Proteomes" id="UP001250214"/>
    </source>
</evidence>
<comment type="caution">
    <text evidence="1">The sequence shown here is derived from an EMBL/GenBank/DDBJ whole genome shotgun (WGS) entry which is preliminary data.</text>
</comment>
<gene>
    <name evidence="1" type="ORF">RIF23_01910</name>
</gene>
<keyword evidence="1" id="KW-0808">Transferase</keyword>
<keyword evidence="2" id="KW-1185">Reference proteome</keyword>
<accession>A0ABU2H2J8</accession>
<dbReference type="InterPro" id="IPR027417">
    <property type="entry name" value="P-loop_NTPase"/>
</dbReference>
<sequence>MVTELVDNAHALIPADGERVLLGLAGPPAAGKSVLATTLVQHLRRRLGANVVGYVPLDGFHLSNAILEWLGRRNRKGAPDTFDAYGYLALLRRILQEPGDAIYVPDYDRELNEPVAARHVVDPETRLVVTEGNYLACPQQPWAEVRTLATELWYVESSDTVREQRLHVRQQQGGLSPEAAWDWVRRSDRPNGDLVKESRQRCDRIVHDKEFA</sequence>
<dbReference type="PANTHER" id="PTHR10285">
    <property type="entry name" value="URIDINE KINASE"/>
    <property type="match status" value="1"/>
</dbReference>
<proteinExistence type="predicted"/>
<dbReference type="EMBL" id="JAVLVT010000001">
    <property type="protein sequence ID" value="MDS1269045.1"/>
    <property type="molecule type" value="Genomic_DNA"/>
</dbReference>
<dbReference type="RefSeq" id="WP_310910559.1">
    <property type="nucleotide sequence ID" value="NZ_JAVLVT010000001.1"/>
</dbReference>
<protein>
    <submittedName>
        <fullName evidence="1">Nucleoside/nucleotide kinase family protein</fullName>
    </submittedName>
</protein>
<dbReference type="Proteomes" id="UP001250214">
    <property type="component" value="Unassembled WGS sequence"/>
</dbReference>
<evidence type="ECO:0000313" key="1">
    <source>
        <dbReference type="EMBL" id="MDS1269045.1"/>
    </source>
</evidence>
<organism evidence="1 2">
    <name type="scientific">Lipingzhangella rawalii</name>
    <dbReference type="NCBI Taxonomy" id="2055835"/>
    <lineage>
        <taxon>Bacteria</taxon>
        <taxon>Bacillati</taxon>
        <taxon>Actinomycetota</taxon>
        <taxon>Actinomycetes</taxon>
        <taxon>Streptosporangiales</taxon>
        <taxon>Nocardiopsidaceae</taxon>
        <taxon>Lipingzhangella</taxon>
    </lineage>
</organism>
<keyword evidence="1" id="KW-0418">Kinase</keyword>
<reference evidence="2" key="1">
    <citation type="submission" date="2023-07" db="EMBL/GenBank/DDBJ databases">
        <title>Novel species in the genus Lipingzhangella isolated from Sambhar Salt Lake.</title>
        <authorList>
            <person name="Jiya N."/>
            <person name="Kajale S."/>
            <person name="Sharma A."/>
        </authorList>
    </citation>
    <scope>NUCLEOTIDE SEQUENCE [LARGE SCALE GENOMIC DNA]</scope>
    <source>
        <strain evidence="2">LS1_29</strain>
    </source>
</reference>
<dbReference type="SUPFAM" id="SSF52540">
    <property type="entry name" value="P-loop containing nucleoside triphosphate hydrolases"/>
    <property type="match status" value="1"/>
</dbReference>
<name>A0ABU2H2J8_9ACTN</name>
<dbReference type="NCBIfam" id="NF006743">
    <property type="entry name" value="PRK09270.1-2"/>
    <property type="match status" value="1"/>
</dbReference>
<dbReference type="GO" id="GO:0016301">
    <property type="term" value="F:kinase activity"/>
    <property type="evidence" value="ECO:0007669"/>
    <property type="project" value="UniProtKB-KW"/>
</dbReference>
<dbReference type="Gene3D" id="3.40.50.300">
    <property type="entry name" value="P-loop containing nucleotide triphosphate hydrolases"/>
    <property type="match status" value="1"/>
</dbReference>